<accession>A0A7R9G7I4</accession>
<dbReference type="PROSITE" id="PS50262">
    <property type="entry name" value="G_PROTEIN_RECEP_F1_2"/>
    <property type="match status" value="1"/>
</dbReference>
<dbReference type="OrthoDB" id="10034726at2759"/>
<evidence type="ECO:0000256" key="10">
    <source>
        <dbReference type="ARBA" id="ARBA00023224"/>
    </source>
</evidence>
<evidence type="ECO:0000256" key="8">
    <source>
        <dbReference type="ARBA" id="ARBA00023157"/>
    </source>
</evidence>
<evidence type="ECO:0000256" key="11">
    <source>
        <dbReference type="SAM" id="Phobius"/>
    </source>
</evidence>
<dbReference type="GO" id="GO:0045202">
    <property type="term" value="C:synapse"/>
    <property type="evidence" value="ECO:0007669"/>
    <property type="project" value="GOC"/>
</dbReference>
<keyword evidence="5 11" id="KW-1133">Transmembrane helix</keyword>
<evidence type="ECO:0000313" key="14">
    <source>
        <dbReference type="Proteomes" id="UP000678499"/>
    </source>
</evidence>
<proteinExistence type="inferred from homology"/>
<evidence type="ECO:0000256" key="1">
    <source>
        <dbReference type="ARBA" id="ARBA00004651"/>
    </source>
</evidence>
<keyword evidence="8" id="KW-1015">Disulfide bond</keyword>
<dbReference type="EMBL" id="CAJPEX010000003">
    <property type="protein sequence ID" value="CAG0912245.1"/>
    <property type="molecule type" value="Genomic_DNA"/>
</dbReference>
<gene>
    <name evidence="13" type="ORF">NMOB1V02_LOCUS42</name>
</gene>
<keyword evidence="4 11" id="KW-0812">Transmembrane</keyword>
<name>A0A7R9G7I4_9CRUS</name>
<evidence type="ECO:0000256" key="6">
    <source>
        <dbReference type="ARBA" id="ARBA00023040"/>
    </source>
</evidence>
<dbReference type="Proteomes" id="UP000678499">
    <property type="component" value="Unassembled WGS sequence"/>
</dbReference>
<comment type="subcellular location">
    <subcellularLocation>
        <location evidence="1">Cell membrane</location>
        <topology evidence="1">Multi-pass membrane protein</topology>
    </subcellularLocation>
</comment>
<keyword evidence="10" id="KW-0807">Transducer</keyword>
<dbReference type="AlphaFoldDB" id="A0A7R9G7I4"/>
<dbReference type="EMBL" id="OA882040">
    <property type="protein sequence ID" value="CAD7272093.1"/>
    <property type="molecule type" value="Genomic_DNA"/>
</dbReference>
<dbReference type="GO" id="GO:0001591">
    <property type="term" value="F:dopamine neurotransmitter receptor activity, coupled via Gi/Go"/>
    <property type="evidence" value="ECO:0007669"/>
    <property type="project" value="TreeGrafter"/>
</dbReference>
<dbReference type="PANTHER" id="PTHR24248">
    <property type="entry name" value="ADRENERGIC RECEPTOR-RELATED G-PROTEIN COUPLED RECEPTOR"/>
    <property type="match status" value="1"/>
</dbReference>
<reference evidence="13" key="1">
    <citation type="submission" date="2020-11" db="EMBL/GenBank/DDBJ databases">
        <authorList>
            <person name="Tran Van P."/>
        </authorList>
    </citation>
    <scope>NUCLEOTIDE SEQUENCE</scope>
</reference>
<evidence type="ECO:0000256" key="2">
    <source>
        <dbReference type="ARBA" id="ARBA00010663"/>
    </source>
</evidence>
<feature type="transmembrane region" description="Helical" evidence="11">
    <location>
        <begin position="110"/>
        <end position="135"/>
    </location>
</feature>
<evidence type="ECO:0000313" key="13">
    <source>
        <dbReference type="EMBL" id="CAD7272093.1"/>
    </source>
</evidence>
<evidence type="ECO:0000256" key="9">
    <source>
        <dbReference type="ARBA" id="ARBA00023170"/>
    </source>
</evidence>
<protein>
    <recommendedName>
        <fullName evidence="12">G-protein coupled receptors family 1 profile domain-containing protein</fullName>
    </recommendedName>
</protein>
<dbReference type="PANTHER" id="PTHR24248:SF125">
    <property type="entry name" value="DOPAMINE D2-LIKE RECEPTOR"/>
    <property type="match status" value="1"/>
</dbReference>
<feature type="domain" description="G-protein coupled receptors family 1 profile" evidence="12">
    <location>
        <begin position="90"/>
        <end position="179"/>
    </location>
</feature>
<comment type="similarity">
    <text evidence="2">Belongs to the G-protein coupled receptor 1 family.</text>
</comment>
<dbReference type="Gene3D" id="1.20.1070.10">
    <property type="entry name" value="Rhodopsin 7-helix transmembrane proteins"/>
    <property type="match status" value="1"/>
</dbReference>
<keyword evidence="6" id="KW-0297">G-protein coupled receptor</keyword>
<keyword evidence="7 11" id="KW-0472">Membrane</keyword>
<evidence type="ECO:0000256" key="3">
    <source>
        <dbReference type="ARBA" id="ARBA00022475"/>
    </source>
</evidence>
<keyword evidence="3" id="KW-1003">Cell membrane</keyword>
<organism evidence="13">
    <name type="scientific">Notodromas monacha</name>
    <dbReference type="NCBI Taxonomy" id="399045"/>
    <lineage>
        <taxon>Eukaryota</taxon>
        <taxon>Metazoa</taxon>
        <taxon>Ecdysozoa</taxon>
        <taxon>Arthropoda</taxon>
        <taxon>Crustacea</taxon>
        <taxon>Oligostraca</taxon>
        <taxon>Ostracoda</taxon>
        <taxon>Podocopa</taxon>
        <taxon>Podocopida</taxon>
        <taxon>Cypridocopina</taxon>
        <taxon>Cypridoidea</taxon>
        <taxon>Cyprididae</taxon>
        <taxon>Notodromas</taxon>
    </lineage>
</organism>
<dbReference type="SUPFAM" id="SSF81321">
    <property type="entry name" value="Family A G protein-coupled receptor-like"/>
    <property type="match status" value="1"/>
</dbReference>
<feature type="transmembrane region" description="Helical" evidence="11">
    <location>
        <begin position="75"/>
        <end position="98"/>
    </location>
</feature>
<dbReference type="GO" id="GO:0004930">
    <property type="term" value="F:G protein-coupled receptor activity"/>
    <property type="evidence" value="ECO:0007669"/>
    <property type="project" value="UniProtKB-KW"/>
</dbReference>
<sequence length="179" mass="19387">MVGEIELAGLFESRDSIDGYDVSKNLSDYEDRLVSGLHFSNFSNLDWFNSSNMSELIAENSSTETRDAAAPKPAYLFLVFLLFSVFTVFGNVLVILSVCRERALQTVTNYFVVSLAVADVLVAAVPMPFGVYVLVSPTKSRGNPRSESISVSRAFAIAAALGARAGQRKLDCGRANCLA</sequence>
<dbReference type="InterPro" id="IPR017452">
    <property type="entry name" value="GPCR_Rhodpsn_7TM"/>
</dbReference>
<evidence type="ECO:0000256" key="4">
    <source>
        <dbReference type="ARBA" id="ARBA00022692"/>
    </source>
</evidence>
<evidence type="ECO:0000256" key="7">
    <source>
        <dbReference type="ARBA" id="ARBA00023136"/>
    </source>
</evidence>
<evidence type="ECO:0000259" key="12">
    <source>
        <dbReference type="PROSITE" id="PS50262"/>
    </source>
</evidence>
<evidence type="ECO:0000256" key="5">
    <source>
        <dbReference type="ARBA" id="ARBA00022989"/>
    </source>
</evidence>
<dbReference type="InterPro" id="IPR000276">
    <property type="entry name" value="GPCR_Rhodpsn"/>
</dbReference>
<keyword evidence="9" id="KW-0675">Receptor</keyword>
<dbReference type="Pfam" id="PF00001">
    <property type="entry name" value="7tm_1"/>
    <property type="match status" value="1"/>
</dbReference>
<dbReference type="PRINTS" id="PR00237">
    <property type="entry name" value="GPCRRHODOPSN"/>
</dbReference>
<dbReference type="GO" id="GO:0005886">
    <property type="term" value="C:plasma membrane"/>
    <property type="evidence" value="ECO:0007669"/>
    <property type="project" value="UniProtKB-SubCell"/>
</dbReference>
<keyword evidence="14" id="KW-1185">Reference proteome</keyword>